<feature type="domain" description="Methyl-accepting transducer" evidence="6">
    <location>
        <begin position="507"/>
        <end position="722"/>
    </location>
</feature>
<evidence type="ECO:0000256" key="3">
    <source>
        <dbReference type="PROSITE-ProRule" id="PRU00284"/>
    </source>
</evidence>
<feature type="region of interest" description="Disordered" evidence="4">
    <location>
        <begin position="781"/>
        <end position="825"/>
    </location>
</feature>
<feature type="transmembrane region" description="Helical" evidence="5">
    <location>
        <begin position="348"/>
        <end position="370"/>
    </location>
</feature>
<dbReference type="InterPro" id="IPR003660">
    <property type="entry name" value="HAMP_dom"/>
</dbReference>
<dbReference type="GO" id="GO:0007165">
    <property type="term" value="P:signal transduction"/>
    <property type="evidence" value="ECO:0007669"/>
    <property type="project" value="UniProtKB-KW"/>
</dbReference>
<gene>
    <name evidence="7" type="ORF">U14_04038</name>
</gene>
<dbReference type="Proteomes" id="UP000030700">
    <property type="component" value="Unassembled WGS sequence"/>
</dbReference>
<dbReference type="Pfam" id="PF00015">
    <property type="entry name" value="MCPsignal"/>
    <property type="match status" value="1"/>
</dbReference>
<dbReference type="EMBL" id="DF820459">
    <property type="protein sequence ID" value="GAK52781.1"/>
    <property type="molecule type" value="Genomic_DNA"/>
</dbReference>
<dbReference type="PANTHER" id="PTHR43531">
    <property type="entry name" value="PROTEIN ICFG"/>
    <property type="match status" value="1"/>
</dbReference>
<dbReference type="Pfam" id="PF18947">
    <property type="entry name" value="HAMP_2"/>
    <property type="match status" value="1"/>
</dbReference>
<keyword evidence="8" id="KW-1185">Reference proteome</keyword>
<evidence type="ECO:0000256" key="2">
    <source>
        <dbReference type="ARBA" id="ARBA00029447"/>
    </source>
</evidence>
<evidence type="ECO:0000256" key="5">
    <source>
        <dbReference type="SAM" id="Phobius"/>
    </source>
</evidence>
<dbReference type="GO" id="GO:0006935">
    <property type="term" value="P:chemotaxis"/>
    <property type="evidence" value="ECO:0007669"/>
    <property type="project" value="UniProtKB-KW"/>
</dbReference>
<dbReference type="SUPFAM" id="SSF58104">
    <property type="entry name" value="Methyl-accepting chemotaxis protein (MCP) signaling domain"/>
    <property type="match status" value="1"/>
</dbReference>
<dbReference type="HOGENOM" id="CLU_012500_0_0_0"/>
<keyword evidence="5" id="KW-1133">Transmembrane helix</keyword>
<keyword evidence="1" id="KW-0145">Chemotaxis</keyword>
<dbReference type="InterPro" id="IPR051310">
    <property type="entry name" value="MCP_chemotaxis"/>
</dbReference>
<dbReference type="GO" id="GO:0005886">
    <property type="term" value="C:plasma membrane"/>
    <property type="evidence" value="ECO:0007669"/>
    <property type="project" value="TreeGrafter"/>
</dbReference>
<protein>
    <submittedName>
        <fullName evidence="7">Methyl-accepting chemotaxis sensory transducer</fullName>
    </submittedName>
</protein>
<dbReference type="STRING" id="1499966.U14_04038"/>
<comment type="similarity">
    <text evidence="2">Belongs to the methyl-accepting chemotaxis (MCP) protein family.</text>
</comment>
<proteinExistence type="inferred from homology"/>
<keyword evidence="3" id="KW-0807">Transducer</keyword>
<evidence type="ECO:0000313" key="8">
    <source>
        <dbReference type="Proteomes" id="UP000030700"/>
    </source>
</evidence>
<keyword evidence="5" id="KW-0472">Membrane</keyword>
<evidence type="ECO:0000256" key="4">
    <source>
        <dbReference type="SAM" id="MobiDB-lite"/>
    </source>
</evidence>
<evidence type="ECO:0000256" key="1">
    <source>
        <dbReference type="ARBA" id="ARBA00022500"/>
    </source>
</evidence>
<dbReference type="InterPro" id="IPR004089">
    <property type="entry name" value="MCPsignal_dom"/>
</dbReference>
<feature type="compositionally biased region" description="Acidic residues" evidence="4">
    <location>
        <begin position="814"/>
        <end position="825"/>
    </location>
</feature>
<evidence type="ECO:0000259" key="6">
    <source>
        <dbReference type="PROSITE" id="PS50111"/>
    </source>
</evidence>
<name>A0A0S6VZR9_9BACT</name>
<feature type="compositionally biased region" description="Polar residues" evidence="4">
    <location>
        <begin position="803"/>
        <end position="813"/>
    </location>
</feature>
<dbReference type="AlphaFoldDB" id="A0A0S6VZR9"/>
<dbReference type="PROSITE" id="PS50111">
    <property type="entry name" value="CHEMOTAXIS_TRANSDUC_2"/>
    <property type="match status" value="1"/>
</dbReference>
<evidence type="ECO:0000313" key="7">
    <source>
        <dbReference type="EMBL" id="GAK52781.1"/>
    </source>
</evidence>
<dbReference type="Gene3D" id="1.10.287.950">
    <property type="entry name" value="Methyl-accepting chemotaxis protein"/>
    <property type="match status" value="1"/>
</dbReference>
<reference evidence="7" key="1">
    <citation type="journal article" date="2015" name="PeerJ">
        <title>First genomic representation of candidate bacterial phylum KSB3 points to enhanced environmental sensing as a trigger of wastewater bulking.</title>
        <authorList>
            <person name="Sekiguchi Y."/>
            <person name="Ohashi A."/>
            <person name="Parks D.H."/>
            <person name="Yamauchi T."/>
            <person name="Tyson G.W."/>
            <person name="Hugenholtz P."/>
        </authorList>
    </citation>
    <scope>NUCLEOTIDE SEQUENCE [LARGE SCALE GENOMIC DNA]</scope>
</reference>
<dbReference type="PANTHER" id="PTHR43531:SF11">
    <property type="entry name" value="METHYL-ACCEPTING CHEMOTAXIS PROTEIN 3"/>
    <property type="match status" value="1"/>
</dbReference>
<dbReference type="GO" id="GO:0004888">
    <property type="term" value="F:transmembrane signaling receptor activity"/>
    <property type="evidence" value="ECO:0007669"/>
    <property type="project" value="TreeGrafter"/>
</dbReference>
<keyword evidence="5" id="KW-0812">Transmembrane</keyword>
<dbReference type="SMART" id="SM00283">
    <property type="entry name" value="MA"/>
    <property type="match status" value="1"/>
</dbReference>
<accession>A0A0S6VZR9</accession>
<organism evidence="7">
    <name type="scientific">Candidatus Moduliflexus flocculans</name>
    <dbReference type="NCBI Taxonomy" id="1499966"/>
    <lineage>
        <taxon>Bacteria</taxon>
        <taxon>Candidatus Moduliflexota</taxon>
        <taxon>Candidatus Moduliflexia</taxon>
        <taxon>Candidatus Moduliflexales</taxon>
        <taxon>Candidatus Moduliflexaceae</taxon>
    </lineage>
</organism>
<sequence>MKMKITIQTKLLTLCILLLLLTATGISVAYYFLTKQEKRSESQQRIQIAFDVILNDWKTRVTAYQKQFERFLAADTLRWTTSPYNQDKNILSTIGFMKGQLSKGADELQQFGQLVEADEVALYGLDKRLLLLSHNSQQQNIAGAYVAIDTGENLYLPVEALLETQQVTATKLTIADALRLRPELQGRTLSEEITLPEGIKESYAGDIPKEISVQMFGEKGRFGIQVIAPVYHRENLSGVLVGTFVFPQSLAEHYAFLSKTEVNIFAGTVRSIGTLQPQMELPLESLKQSASCDILNPAVSSIQIALKRFDMLSYYQGQCTVKNNAGDIIGAITISLSQDIEQQAIRKMLNAVVMIGAIAVIITFVLVAFFSRKSIQFLQQLIISIDRLSKGEIPGKITTTQRGEFHDIKHNLNSLIEATDLTARIAEDIAAGQLAMTTQSRSEHDRLMNALQTMIFSLRNVSTVAEEIASGNLTIEVRERSANDTLMHALAAMVTKLNSIVFEVKSAILSVSTRSQDISSIAAQISQGASEQAASMEEASASMEQMTANIRQNADNAKVAERMAIESAEDAKEGGRAVAETINAMRKIAERISVIQEIAMQTHILSMNATIETAKAQEFGKGFAVVASEVRNLAQRSREAADEIEELVKRCVAISEQAGTVLQRLVPNSEKTAELVQEINAASNEQASGSEQINNAIQQLDQVIQRNAATAEEMASAFEQLSSQAGVLQQVIEFFTVKERSLEKPTDAETDLIAALRNVLGTKDMNEQVVTTLAKAIADMRTSGQLNKPQAEATASRDHKPSTRQTSRISPESVSDDLDDEFERF</sequence>